<feature type="compositionally biased region" description="Basic and acidic residues" evidence="1">
    <location>
        <begin position="1"/>
        <end position="16"/>
    </location>
</feature>
<evidence type="ECO:0000313" key="3">
    <source>
        <dbReference type="Proteomes" id="UP000269539"/>
    </source>
</evidence>
<evidence type="ECO:0000313" key="2">
    <source>
        <dbReference type="EMBL" id="RMY93350.1"/>
    </source>
</evidence>
<dbReference type="AlphaFoldDB" id="A0A3M7FWY3"/>
<feature type="region of interest" description="Disordered" evidence="1">
    <location>
        <begin position="1"/>
        <end position="115"/>
    </location>
</feature>
<organism evidence="2 3">
    <name type="scientific">Hortaea werneckii</name>
    <name type="common">Black yeast</name>
    <name type="synonym">Cladosporium werneckii</name>
    <dbReference type="NCBI Taxonomy" id="91943"/>
    <lineage>
        <taxon>Eukaryota</taxon>
        <taxon>Fungi</taxon>
        <taxon>Dikarya</taxon>
        <taxon>Ascomycota</taxon>
        <taxon>Pezizomycotina</taxon>
        <taxon>Dothideomycetes</taxon>
        <taxon>Dothideomycetidae</taxon>
        <taxon>Mycosphaerellales</taxon>
        <taxon>Teratosphaeriaceae</taxon>
        <taxon>Hortaea</taxon>
    </lineage>
</organism>
<dbReference type="EMBL" id="QWIO01000540">
    <property type="protein sequence ID" value="RMY93350.1"/>
    <property type="molecule type" value="Genomic_DNA"/>
</dbReference>
<gene>
    <name evidence="2" type="ORF">D0864_05718</name>
</gene>
<sequence length="573" mass="62716">MPSDDKSLKQIAREKNSAAPSQLGDPVSLKPETVEHSPTEHDKPNKAPNKIDQQGKSLKQMAQDKMETNPSQLGDPVSLKAETSHNEPTEQDRGALGTGRDEKTGQPIKSKMADNLQYYEDIYGTRIEGAFDETHDTGSDDGESPSPSARKDSKASKRQVRPSKKRKLSESRLTQENQKDSLDTDDAVSTGESVTASVDSVSDSPPVDAPLSPTSNQTIEVAAKRLRQRQTVDQSQQSPFGRRRRRGRMNGDMAAPTSIDEPSSSLAHGIQNMNTQMVGQPTNIGHFMDTGADPHPFVTGNDSARVPAGKETTGMIQGQGPPAGLATISTSINMPAKPTRGQLGVTNKRDVQARDDGHVYDVTAGIDVVFDEDPGYVGDAEEGKQGTEAVAQPATVHRDRGLQGKKMNDEVQSDDRELVNRQLPKRGRPRKVESLAKELGPATSASEQSPAGFSHNTRAEKKRVEALERQRREIERLAARPKTRGFQQGHNGFFANFSQPQEKGKEKGKEVVSVKSKRNKMTARQAALHRKAKKKGVAKRMEKPKAKHAKRLNWKGEQMQLVKGQGHVVVPRE</sequence>
<feature type="region of interest" description="Disordered" evidence="1">
    <location>
        <begin position="376"/>
        <end position="549"/>
    </location>
</feature>
<name>A0A3M7FWY3_HORWE</name>
<accession>A0A3M7FWY3</accession>
<dbReference type="Proteomes" id="UP000269539">
    <property type="component" value="Unassembled WGS sequence"/>
</dbReference>
<feature type="compositionally biased region" description="Basic residues" evidence="1">
    <location>
        <begin position="156"/>
        <end position="167"/>
    </location>
</feature>
<proteinExistence type="predicted"/>
<feature type="region of interest" description="Disordered" evidence="1">
    <location>
        <begin position="127"/>
        <end position="264"/>
    </location>
</feature>
<feature type="compositionally biased region" description="Polar residues" evidence="1">
    <location>
        <begin position="229"/>
        <end position="239"/>
    </location>
</feature>
<dbReference type="VEuPathDB" id="FungiDB:BTJ68_12249"/>
<reference evidence="2 3" key="1">
    <citation type="journal article" date="2018" name="BMC Genomics">
        <title>Genomic evidence for intraspecific hybridization in a clonal and extremely halotolerant yeast.</title>
        <authorList>
            <person name="Gostincar C."/>
            <person name="Stajich J.E."/>
            <person name="Zupancic J."/>
            <person name="Zalar P."/>
            <person name="Gunde-Cimerman N."/>
        </authorList>
    </citation>
    <scope>NUCLEOTIDE SEQUENCE [LARGE SCALE GENOMIC DNA]</scope>
    <source>
        <strain evidence="2 3">EXF-10513</strain>
    </source>
</reference>
<feature type="compositionally biased region" description="Polar residues" evidence="1">
    <location>
        <begin position="443"/>
        <end position="456"/>
    </location>
</feature>
<feature type="compositionally biased region" description="Polar residues" evidence="1">
    <location>
        <begin position="485"/>
        <end position="501"/>
    </location>
</feature>
<feature type="compositionally biased region" description="Basic and acidic residues" evidence="1">
    <location>
        <begin position="32"/>
        <end position="45"/>
    </location>
</feature>
<feature type="compositionally biased region" description="Basic and acidic residues" evidence="1">
    <location>
        <begin position="82"/>
        <end position="104"/>
    </location>
</feature>
<feature type="compositionally biased region" description="Basic residues" evidence="1">
    <location>
        <begin position="515"/>
        <end position="538"/>
    </location>
</feature>
<feature type="compositionally biased region" description="Basic and acidic residues" evidence="1">
    <location>
        <begin position="457"/>
        <end position="478"/>
    </location>
</feature>
<feature type="compositionally biased region" description="Basic and acidic residues" evidence="1">
    <location>
        <begin position="396"/>
        <end position="419"/>
    </location>
</feature>
<protein>
    <submittedName>
        <fullName evidence="2">Uncharacterized protein</fullName>
    </submittedName>
</protein>
<evidence type="ECO:0000256" key="1">
    <source>
        <dbReference type="SAM" id="MobiDB-lite"/>
    </source>
</evidence>
<feature type="compositionally biased region" description="Basic and acidic residues" evidence="1">
    <location>
        <begin position="502"/>
        <end position="512"/>
    </location>
</feature>
<comment type="caution">
    <text evidence="2">The sequence shown here is derived from an EMBL/GenBank/DDBJ whole genome shotgun (WGS) entry which is preliminary data.</text>
</comment>
<feature type="compositionally biased region" description="Low complexity" evidence="1">
    <location>
        <begin position="193"/>
        <end position="213"/>
    </location>
</feature>